<dbReference type="PRINTS" id="PR00681">
    <property type="entry name" value="RIBOSOMALS1"/>
</dbReference>
<feature type="region of interest" description="Disordered" evidence="1">
    <location>
        <begin position="361"/>
        <end position="383"/>
    </location>
</feature>
<evidence type="ECO:0000256" key="1">
    <source>
        <dbReference type="SAM" id="MobiDB-lite"/>
    </source>
</evidence>
<organism evidence="3 4">
    <name type="scientific">Candidatus Berkelbacteria bacterium RIFCSPHIGHO2_12_FULL_36_9</name>
    <dbReference type="NCBI Taxonomy" id="1797469"/>
    <lineage>
        <taxon>Bacteria</taxon>
        <taxon>Candidatus Berkelbacteria</taxon>
    </lineage>
</organism>
<dbReference type="PANTHER" id="PTHR47559">
    <property type="entry name" value="OS03G0844900 PROTEIN"/>
    <property type="match status" value="1"/>
</dbReference>
<dbReference type="GO" id="GO:0003676">
    <property type="term" value="F:nucleic acid binding"/>
    <property type="evidence" value="ECO:0007669"/>
    <property type="project" value="InterPro"/>
</dbReference>
<dbReference type="InterPro" id="IPR012340">
    <property type="entry name" value="NA-bd_OB-fold"/>
</dbReference>
<dbReference type="SMART" id="SM00316">
    <property type="entry name" value="S1"/>
    <property type="match status" value="4"/>
</dbReference>
<dbReference type="Gene3D" id="2.40.50.140">
    <property type="entry name" value="Nucleic acid-binding proteins"/>
    <property type="match status" value="4"/>
</dbReference>
<dbReference type="AlphaFoldDB" id="A0A1F5EHY6"/>
<dbReference type="STRING" id="1797469.A3F08_03670"/>
<dbReference type="PANTHER" id="PTHR47559:SF1">
    <property type="entry name" value="OS03G0844900 PROTEIN"/>
    <property type="match status" value="1"/>
</dbReference>
<feature type="domain" description="S1 motif" evidence="2">
    <location>
        <begin position="289"/>
        <end position="362"/>
    </location>
</feature>
<dbReference type="SUPFAM" id="SSF50249">
    <property type="entry name" value="Nucleic acid-binding proteins"/>
    <property type="match status" value="4"/>
</dbReference>
<feature type="compositionally biased region" description="Basic residues" evidence="1">
    <location>
        <begin position="369"/>
        <end position="383"/>
    </location>
</feature>
<accession>A0A1F5EHY6</accession>
<feature type="domain" description="S1 motif" evidence="2">
    <location>
        <begin position="110"/>
        <end position="188"/>
    </location>
</feature>
<comment type="caution">
    <text evidence="3">The sequence shown here is derived from an EMBL/GenBank/DDBJ whole genome shotgun (WGS) entry which is preliminary data.</text>
</comment>
<feature type="domain" description="S1 motif" evidence="2">
    <location>
        <begin position="206"/>
        <end position="272"/>
    </location>
</feature>
<dbReference type="PROSITE" id="PS50126">
    <property type="entry name" value="S1"/>
    <property type="match status" value="4"/>
</dbReference>
<dbReference type="CDD" id="cd00164">
    <property type="entry name" value="S1_like"/>
    <property type="match status" value="1"/>
</dbReference>
<reference evidence="3 4" key="1">
    <citation type="journal article" date="2016" name="Nat. Commun.">
        <title>Thousands of microbial genomes shed light on interconnected biogeochemical processes in an aquifer system.</title>
        <authorList>
            <person name="Anantharaman K."/>
            <person name="Brown C.T."/>
            <person name="Hug L.A."/>
            <person name="Sharon I."/>
            <person name="Castelle C.J."/>
            <person name="Probst A.J."/>
            <person name="Thomas B.C."/>
            <person name="Singh A."/>
            <person name="Wilkins M.J."/>
            <person name="Karaoz U."/>
            <person name="Brodie E.L."/>
            <person name="Williams K.H."/>
            <person name="Hubbard S.S."/>
            <person name="Banfield J.F."/>
        </authorList>
    </citation>
    <scope>NUCLEOTIDE SEQUENCE [LARGE SCALE GENOMIC DNA]</scope>
</reference>
<gene>
    <name evidence="3" type="ORF">A3F08_03670</name>
</gene>
<feature type="domain" description="S1 motif" evidence="2">
    <location>
        <begin position="28"/>
        <end position="92"/>
    </location>
</feature>
<dbReference type="InterPro" id="IPR052757">
    <property type="entry name" value="Ribosomal_protein_S1"/>
</dbReference>
<dbReference type="InterPro" id="IPR003029">
    <property type="entry name" value="S1_domain"/>
</dbReference>
<dbReference type="CDD" id="cd04465">
    <property type="entry name" value="S1_RPS1_repeat_ec2_hs2"/>
    <property type="match status" value="1"/>
</dbReference>
<evidence type="ECO:0000313" key="3">
    <source>
        <dbReference type="EMBL" id="OGD67018.1"/>
    </source>
</evidence>
<dbReference type="Pfam" id="PF00575">
    <property type="entry name" value="S1"/>
    <property type="match status" value="3"/>
</dbReference>
<name>A0A1F5EHY6_9BACT</name>
<protein>
    <recommendedName>
        <fullName evidence="2">S1 motif domain-containing protein</fullName>
    </recommendedName>
</protein>
<proteinExistence type="predicted"/>
<dbReference type="InterPro" id="IPR035104">
    <property type="entry name" value="Ribosomal_protein_S1-like"/>
</dbReference>
<evidence type="ECO:0000313" key="4">
    <source>
        <dbReference type="Proteomes" id="UP000176451"/>
    </source>
</evidence>
<dbReference type="Proteomes" id="UP000176451">
    <property type="component" value="Unassembled WGS sequence"/>
</dbReference>
<evidence type="ECO:0000259" key="2">
    <source>
        <dbReference type="PROSITE" id="PS50126"/>
    </source>
</evidence>
<dbReference type="EMBL" id="MEZV01000021">
    <property type="protein sequence ID" value="OGD67018.1"/>
    <property type="molecule type" value="Genomic_DNA"/>
</dbReference>
<sequence>MNKKTNSVKTMKELVEKYGQDLIPFKVGSTVEALVVGTNRNRISVNVNDFCVGIVPEKEFSAEGLEVKPGDKILASVIDLENVDGNLILSLKRADKERVWQNLKEKMNSGESVKVKVTEANRGGLLVQYGSVEGFLPLSKLPNNFYSQSARGDSAMMIQDLRKLINKVLDVKIINVDQQNNKLIFSEKDVSQANRKQMIKDQFKVGQVVDGEVTGIVPFGLFVNIGEFEGLVHISEIAWERVGDLHKHYRTGDKVKAEIIDLENGKISLSIKRLMPDPWLNKSEKYKVGEEFKGKVIRITPFGILVELDQDVHGLVNIKDLPRTDKAEKSKIKEETLAVGKDYDFKIQSFDANFHKISLSPVNSNGKNSKSKIKVKKDTKKEK</sequence>